<dbReference type="AlphaFoldDB" id="A0A9W7BR33"/>
<evidence type="ECO:0000313" key="3">
    <source>
        <dbReference type="Proteomes" id="UP001165160"/>
    </source>
</evidence>
<reference evidence="3" key="1">
    <citation type="journal article" date="2023" name="Commun. Biol.">
        <title>Genome analysis of Parmales, the sister group of diatoms, reveals the evolutionary specialization of diatoms from phago-mixotrophs to photoautotrophs.</title>
        <authorList>
            <person name="Ban H."/>
            <person name="Sato S."/>
            <person name="Yoshikawa S."/>
            <person name="Yamada K."/>
            <person name="Nakamura Y."/>
            <person name="Ichinomiya M."/>
            <person name="Sato N."/>
            <person name="Blanc-Mathieu R."/>
            <person name="Endo H."/>
            <person name="Kuwata A."/>
            <person name="Ogata H."/>
        </authorList>
    </citation>
    <scope>NUCLEOTIDE SEQUENCE [LARGE SCALE GENOMIC DNA]</scope>
    <source>
        <strain evidence="3">NIES 3699</strain>
    </source>
</reference>
<dbReference type="PANTHER" id="PTHR40861:SF1">
    <property type="entry name" value="PHOSPHATIDATE PHOSPHATASE APP1 CATALYTIC DOMAIN-CONTAINING PROTEIN"/>
    <property type="match status" value="1"/>
</dbReference>
<proteinExistence type="predicted"/>
<organism evidence="2 3">
    <name type="scientific">Triparma verrucosa</name>
    <dbReference type="NCBI Taxonomy" id="1606542"/>
    <lineage>
        <taxon>Eukaryota</taxon>
        <taxon>Sar</taxon>
        <taxon>Stramenopiles</taxon>
        <taxon>Ochrophyta</taxon>
        <taxon>Bolidophyceae</taxon>
        <taxon>Parmales</taxon>
        <taxon>Triparmaceae</taxon>
        <taxon>Triparma</taxon>
    </lineage>
</organism>
<keyword evidence="3" id="KW-1185">Reference proteome</keyword>
<protein>
    <submittedName>
        <fullName evidence="2">Uncharacterized protein</fullName>
    </submittedName>
</protein>
<dbReference type="EMBL" id="BRXX01000125">
    <property type="protein sequence ID" value="GMH92182.1"/>
    <property type="molecule type" value="Genomic_DNA"/>
</dbReference>
<accession>A0A9W7BR33</accession>
<name>A0A9W7BR33_9STRA</name>
<evidence type="ECO:0000256" key="1">
    <source>
        <dbReference type="SAM" id="SignalP"/>
    </source>
</evidence>
<keyword evidence="1" id="KW-0732">Signal</keyword>
<dbReference type="Proteomes" id="UP001165160">
    <property type="component" value="Unassembled WGS sequence"/>
</dbReference>
<dbReference type="PANTHER" id="PTHR40861">
    <property type="entry name" value="DUF2183 DOMAIN-CONTAINING PROTEIN"/>
    <property type="match status" value="1"/>
</dbReference>
<feature type="chain" id="PRO_5040840586" evidence="1">
    <location>
        <begin position="17"/>
        <end position="307"/>
    </location>
</feature>
<evidence type="ECO:0000313" key="2">
    <source>
        <dbReference type="EMBL" id="GMH92182.1"/>
    </source>
</evidence>
<feature type="signal peptide" evidence="1">
    <location>
        <begin position="1"/>
        <end position="16"/>
    </location>
</feature>
<gene>
    <name evidence="2" type="ORF">TrVE_jg8980</name>
</gene>
<sequence>MLLLCLLLLVVPHSHQLRLSPIFSTVRSKSSNSSPPINKGPKSPPAPFLQVLTDVDDTLKSSGGLKVADVALGGVDAQYPRGTVYPGVFPFILELSLHPLSRTSSVQTPMNPAVLTARAEEFKAALEIKPTSAICLKAESEGLSRLGVPGWGIGPVLYGSVAEWVNQVNKGFRKFKNFEQLKGQGFEFVEYVYLGDTGEYDEEAGVQMLRYYPEKVKGVFLHVVGETLEDRERVRCEEKIVNGRPVMYFRTYIGAAVKAYRNSLMGEEGVERVIESVYRDLKGMGIGEDDQRWRDAEREEEEWRYGS</sequence>
<comment type="caution">
    <text evidence="2">The sequence shown here is derived from an EMBL/GenBank/DDBJ whole genome shotgun (WGS) entry which is preliminary data.</text>
</comment>